<dbReference type="InterPro" id="IPR005097">
    <property type="entry name" value="Sacchrp_dh_NADP-bd"/>
</dbReference>
<dbReference type="EMBL" id="JARKIK010000056">
    <property type="protein sequence ID" value="KAK8732731.1"/>
    <property type="molecule type" value="Genomic_DNA"/>
</dbReference>
<dbReference type="EMBL" id="JARKIK010000056">
    <property type="protein sequence ID" value="KAK8732730.1"/>
    <property type="molecule type" value="Genomic_DNA"/>
</dbReference>
<dbReference type="GO" id="GO:0005886">
    <property type="term" value="C:plasma membrane"/>
    <property type="evidence" value="ECO:0007669"/>
    <property type="project" value="TreeGrafter"/>
</dbReference>
<dbReference type="EMBL" id="JARKIK010000056">
    <property type="protein sequence ID" value="KAK8732734.1"/>
    <property type="molecule type" value="Genomic_DNA"/>
</dbReference>
<keyword evidence="2" id="KW-0812">Transmembrane</keyword>
<organism evidence="4 5">
    <name type="scientific">Cherax quadricarinatus</name>
    <name type="common">Australian red claw crayfish</name>
    <dbReference type="NCBI Taxonomy" id="27406"/>
    <lineage>
        <taxon>Eukaryota</taxon>
        <taxon>Metazoa</taxon>
        <taxon>Ecdysozoa</taxon>
        <taxon>Arthropoda</taxon>
        <taxon>Crustacea</taxon>
        <taxon>Multicrustacea</taxon>
        <taxon>Malacostraca</taxon>
        <taxon>Eumalacostraca</taxon>
        <taxon>Eucarida</taxon>
        <taxon>Decapoda</taxon>
        <taxon>Pleocyemata</taxon>
        <taxon>Astacidea</taxon>
        <taxon>Parastacoidea</taxon>
        <taxon>Parastacidae</taxon>
        <taxon>Cherax</taxon>
    </lineage>
</organism>
<dbReference type="GO" id="GO:0005739">
    <property type="term" value="C:mitochondrion"/>
    <property type="evidence" value="ECO:0007669"/>
    <property type="project" value="TreeGrafter"/>
</dbReference>
<dbReference type="AlphaFoldDB" id="A0AAW0WKT1"/>
<dbReference type="Proteomes" id="UP001445076">
    <property type="component" value="Unassembled WGS sequence"/>
</dbReference>
<name>A0AAW0WKT1_CHEQU</name>
<accession>A0AAW0WKT1</accession>
<dbReference type="PANTHER" id="PTHR12286:SF5">
    <property type="entry name" value="SACCHAROPINE DEHYDROGENASE-LIKE OXIDOREDUCTASE"/>
    <property type="match status" value="1"/>
</dbReference>
<evidence type="ECO:0000256" key="1">
    <source>
        <dbReference type="ARBA" id="ARBA00038048"/>
    </source>
</evidence>
<dbReference type="GO" id="GO:0005811">
    <property type="term" value="C:lipid droplet"/>
    <property type="evidence" value="ECO:0007669"/>
    <property type="project" value="TreeGrafter"/>
</dbReference>
<dbReference type="EMBL" id="JARKIK010000056">
    <property type="protein sequence ID" value="KAK8732729.1"/>
    <property type="molecule type" value="Genomic_DNA"/>
</dbReference>
<keyword evidence="2" id="KW-0472">Membrane</keyword>
<evidence type="ECO:0000313" key="5">
    <source>
        <dbReference type="Proteomes" id="UP001445076"/>
    </source>
</evidence>
<reference evidence="4" key="2">
    <citation type="submission" date="2024-01" db="EMBL/GenBank/DDBJ databases">
        <authorList>
            <person name="He J."/>
            <person name="Wang M."/>
            <person name="Zheng J."/>
            <person name="Liu Z."/>
        </authorList>
    </citation>
    <scope>NUCLEOTIDE SEQUENCE</scope>
    <source>
        <strain evidence="4">ZL_2023a</strain>
        <tissue evidence="4">Muscle</tissue>
    </source>
</reference>
<dbReference type="InterPro" id="IPR051276">
    <property type="entry name" value="Saccharopine_DH-like_oxidrdct"/>
</dbReference>
<dbReference type="EMBL" id="JARKIK010000056">
    <property type="protein sequence ID" value="KAK8732733.1"/>
    <property type="molecule type" value="Genomic_DNA"/>
</dbReference>
<keyword evidence="2" id="KW-1133">Transmembrane helix</keyword>
<comment type="caution">
    <text evidence="4">The sequence shown here is derived from an EMBL/GenBank/DDBJ whole genome shotgun (WGS) entry which is preliminary data.</text>
</comment>
<dbReference type="GO" id="GO:0009247">
    <property type="term" value="P:glycolipid biosynthetic process"/>
    <property type="evidence" value="ECO:0007669"/>
    <property type="project" value="TreeGrafter"/>
</dbReference>
<feature type="transmembrane region" description="Helical" evidence="2">
    <location>
        <begin position="273"/>
        <end position="296"/>
    </location>
</feature>
<comment type="similarity">
    <text evidence="1">Belongs to the saccharopine dehydrogenase family.</text>
</comment>
<keyword evidence="5" id="KW-1185">Reference proteome</keyword>
<dbReference type="Gene3D" id="3.40.50.720">
    <property type="entry name" value="NAD(P)-binding Rossmann-like Domain"/>
    <property type="match status" value="1"/>
</dbReference>
<dbReference type="FunFam" id="3.40.50.720:FF:000178">
    <property type="entry name" value="Saccharopine dehydrogenase-like oxidoreductase"/>
    <property type="match status" value="1"/>
</dbReference>
<evidence type="ECO:0000313" key="4">
    <source>
        <dbReference type="EMBL" id="KAK8732733.1"/>
    </source>
</evidence>
<sequence>MADMTKKQYDLVVLGATGYTGQFIAEEVARIAKENEGLTYAFAGRNKDKLDKTVEMAKTRTGLDLQNVGIIVADVNDEGSLLNMAKQAKVVINCVGPYRFYGEKIVSACIKGAANHVDISGEPEYLEKVQLRYSKEAQDNGVHVVGSCGFDSIPADLGTLYLQDIFPGDVNSVEAVVSLDDTSVGSASINYTTLECAVLGLIHNKDLKKLRQELYTTPLPKPAYKPEPRGKLFYSNEAERWCLPNLASDRSVVVRSQRLHYELEKRRPAQINVYFGTSSLGTAIGGIFFGIFFYFMTSFVFTRNLLLKYPELFTFGLFTRKGPKRSDLSGLKFCVTLTGKGWDKKLEDPDEQYTQPPNITKVVQVKGPDPGYNSTAIFATQSAMTILKEKDKLPGKGGVYTPAAAFLKTDLCSNLEKNGISFTIKK</sequence>
<proteinExistence type="inferred from homology"/>
<reference evidence="4 5" key="1">
    <citation type="journal article" date="2024" name="BMC Genomics">
        <title>Genome assembly of redclaw crayfish (Cherax quadricarinatus) provides insights into its immune adaptation and hypoxia tolerance.</title>
        <authorList>
            <person name="Liu Z."/>
            <person name="Zheng J."/>
            <person name="Li H."/>
            <person name="Fang K."/>
            <person name="Wang S."/>
            <person name="He J."/>
            <person name="Zhou D."/>
            <person name="Weng S."/>
            <person name="Chi M."/>
            <person name="Gu Z."/>
            <person name="He J."/>
            <person name="Li F."/>
            <person name="Wang M."/>
        </authorList>
    </citation>
    <scope>NUCLEOTIDE SEQUENCE [LARGE SCALE GENOMIC DNA]</scope>
    <source>
        <strain evidence="4">ZL_2023a</strain>
    </source>
</reference>
<dbReference type="Pfam" id="PF03435">
    <property type="entry name" value="Sacchrp_dh_NADP"/>
    <property type="match status" value="1"/>
</dbReference>
<evidence type="ECO:0000259" key="3">
    <source>
        <dbReference type="Pfam" id="PF03435"/>
    </source>
</evidence>
<dbReference type="InterPro" id="IPR036291">
    <property type="entry name" value="NAD(P)-bd_dom_sf"/>
</dbReference>
<dbReference type="PANTHER" id="PTHR12286">
    <property type="entry name" value="SACCHAROPINE DEHYDROGENASE-LIKE OXIDOREDUCTASE"/>
    <property type="match status" value="1"/>
</dbReference>
<protein>
    <recommendedName>
        <fullName evidence="3">Saccharopine dehydrogenase NADP binding domain-containing protein</fullName>
    </recommendedName>
</protein>
<gene>
    <name evidence="4" type="ORF">OTU49_006899</name>
</gene>
<dbReference type="SUPFAM" id="SSF51735">
    <property type="entry name" value="NAD(P)-binding Rossmann-fold domains"/>
    <property type="match status" value="1"/>
</dbReference>
<feature type="domain" description="Saccharopine dehydrogenase NADP binding" evidence="3">
    <location>
        <begin position="12"/>
        <end position="145"/>
    </location>
</feature>
<evidence type="ECO:0000256" key="2">
    <source>
        <dbReference type="SAM" id="Phobius"/>
    </source>
</evidence>